<evidence type="ECO:0000256" key="1">
    <source>
        <dbReference type="SAM" id="Phobius"/>
    </source>
</evidence>
<reference evidence="2 5" key="2">
    <citation type="submission" date="2018-05" db="EMBL/GenBank/DDBJ databases">
        <title>Genomic Encyclopedia of Type Strains, Phase IV (KMG-IV): sequencing the most valuable type-strain genomes for metagenomic binning, comparative biology and taxonomic classification.</title>
        <authorList>
            <person name="Goeker M."/>
        </authorList>
    </citation>
    <scope>NUCLEOTIDE SEQUENCE [LARGE SCALE GENOMIC DNA]</scope>
    <source>
        <strain evidence="2 5">DSM 28816</strain>
    </source>
</reference>
<evidence type="ECO:0000313" key="4">
    <source>
        <dbReference type="Proteomes" id="UP000216411"/>
    </source>
</evidence>
<name>A0A255IHH9_9FIRM</name>
<reference evidence="3 4" key="1">
    <citation type="journal article" date="2017" name="Genome Announc.">
        <title>Draft Genome Sequence of a Sporulating and Motile Strain of Lachnotalea glycerini Isolated from Water in Quebec City, Canada.</title>
        <authorList>
            <person name="Maheux A.F."/>
            <person name="Boudreau D.K."/>
            <person name="Berube E."/>
            <person name="Boissinot M."/>
            <person name="Raymond F."/>
            <person name="Brodeur S."/>
            <person name="Corbeil J."/>
            <person name="Isabel S."/>
            <person name="Omar R.F."/>
            <person name="Bergeron M.G."/>
        </authorList>
    </citation>
    <scope>NUCLEOTIDE SEQUENCE [LARGE SCALE GENOMIC DNA]</scope>
    <source>
        <strain evidence="3 4">CCRI-19302</strain>
    </source>
</reference>
<keyword evidence="1" id="KW-0812">Transmembrane</keyword>
<gene>
    <name evidence="2" type="ORF">C8E03_103329</name>
    <name evidence="3" type="ORF">CG710_017840</name>
</gene>
<dbReference type="RefSeq" id="WP_094377406.1">
    <property type="nucleotide sequence ID" value="NZ_NOKA02000062.1"/>
</dbReference>
<dbReference type="EMBL" id="NOKA02000062">
    <property type="protein sequence ID" value="RDY29820.1"/>
    <property type="molecule type" value="Genomic_DNA"/>
</dbReference>
<keyword evidence="1" id="KW-0472">Membrane</keyword>
<accession>A0A255IHH9</accession>
<dbReference type="OrthoDB" id="2048416at2"/>
<dbReference type="EMBL" id="QICS01000003">
    <property type="protein sequence ID" value="PXV91760.1"/>
    <property type="molecule type" value="Genomic_DNA"/>
</dbReference>
<evidence type="ECO:0000313" key="5">
    <source>
        <dbReference type="Proteomes" id="UP000247523"/>
    </source>
</evidence>
<sequence length="111" mass="12844">MIVEGKSGKVDNYKFTAVVFTGLYLIFQVVEFFNNTAENPLYNEMMKNAIKFQRLGVLICVIIYDIIALNKYINYKKHDKIVYLIHPKVEKIIEVICLICGIMGFGMACFY</sequence>
<comment type="caution">
    <text evidence="2">The sequence shown here is derived from an EMBL/GenBank/DDBJ whole genome shotgun (WGS) entry which is preliminary data.</text>
</comment>
<evidence type="ECO:0000313" key="2">
    <source>
        <dbReference type="EMBL" id="PXV91760.1"/>
    </source>
</evidence>
<dbReference type="Proteomes" id="UP000216411">
    <property type="component" value="Unassembled WGS sequence"/>
</dbReference>
<feature type="transmembrane region" description="Helical" evidence="1">
    <location>
        <begin position="92"/>
        <end position="110"/>
    </location>
</feature>
<protein>
    <submittedName>
        <fullName evidence="2">Uncharacterized protein</fullName>
    </submittedName>
</protein>
<feature type="transmembrane region" description="Helical" evidence="1">
    <location>
        <begin position="15"/>
        <end position="34"/>
    </location>
</feature>
<feature type="transmembrane region" description="Helical" evidence="1">
    <location>
        <begin position="55"/>
        <end position="72"/>
    </location>
</feature>
<dbReference type="Proteomes" id="UP000247523">
    <property type="component" value="Unassembled WGS sequence"/>
</dbReference>
<keyword evidence="4" id="KW-1185">Reference proteome</keyword>
<reference evidence="3" key="3">
    <citation type="submission" date="2018-07" db="EMBL/GenBank/DDBJ databases">
        <authorList>
            <person name="Quirk P.G."/>
            <person name="Krulwich T.A."/>
        </authorList>
    </citation>
    <scope>NUCLEOTIDE SEQUENCE</scope>
    <source>
        <strain evidence="3">CCRI-19302</strain>
    </source>
</reference>
<organism evidence="2 5">
    <name type="scientific">Lachnotalea glycerini</name>
    <dbReference type="NCBI Taxonomy" id="1763509"/>
    <lineage>
        <taxon>Bacteria</taxon>
        <taxon>Bacillati</taxon>
        <taxon>Bacillota</taxon>
        <taxon>Clostridia</taxon>
        <taxon>Lachnospirales</taxon>
        <taxon>Lachnospiraceae</taxon>
        <taxon>Lachnotalea</taxon>
    </lineage>
</organism>
<proteinExistence type="predicted"/>
<evidence type="ECO:0000313" key="3">
    <source>
        <dbReference type="EMBL" id="RDY29820.1"/>
    </source>
</evidence>
<keyword evidence="1" id="KW-1133">Transmembrane helix</keyword>
<dbReference type="AlphaFoldDB" id="A0A255IHH9"/>